<evidence type="ECO:0000256" key="1">
    <source>
        <dbReference type="SAM" id="SignalP"/>
    </source>
</evidence>
<dbReference type="EMBL" id="KV878243">
    <property type="protein sequence ID" value="OJZ85005.1"/>
    <property type="molecule type" value="Genomic_DNA"/>
</dbReference>
<dbReference type="Gene3D" id="1.20.1280.50">
    <property type="match status" value="1"/>
</dbReference>
<reference evidence="4" key="1">
    <citation type="journal article" date="2017" name="Genome Biol.">
        <title>Comparative genomics reveals high biological diversity and specific adaptations in the industrially and medically important fungal genus Aspergillus.</title>
        <authorList>
            <person name="de Vries R.P."/>
            <person name="Riley R."/>
            <person name="Wiebenga A."/>
            <person name="Aguilar-Osorio G."/>
            <person name="Amillis S."/>
            <person name="Uchima C.A."/>
            <person name="Anderluh G."/>
            <person name="Asadollahi M."/>
            <person name="Askin M."/>
            <person name="Barry K."/>
            <person name="Battaglia E."/>
            <person name="Bayram O."/>
            <person name="Benocci T."/>
            <person name="Braus-Stromeyer S.A."/>
            <person name="Caldana C."/>
            <person name="Canovas D."/>
            <person name="Cerqueira G.C."/>
            <person name="Chen F."/>
            <person name="Chen W."/>
            <person name="Choi C."/>
            <person name="Clum A."/>
            <person name="Dos Santos R.A."/>
            <person name="Damasio A.R."/>
            <person name="Diallinas G."/>
            <person name="Emri T."/>
            <person name="Fekete E."/>
            <person name="Flipphi M."/>
            <person name="Freyberg S."/>
            <person name="Gallo A."/>
            <person name="Gournas C."/>
            <person name="Habgood R."/>
            <person name="Hainaut M."/>
            <person name="Harispe M.L."/>
            <person name="Henrissat B."/>
            <person name="Hilden K.S."/>
            <person name="Hope R."/>
            <person name="Hossain A."/>
            <person name="Karabika E."/>
            <person name="Karaffa L."/>
            <person name="Karanyi Z."/>
            <person name="Krasevec N."/>
            <person name="Kuo A."/>
            <person name="Kusch H."/>
            <person name="LaButti K."/>
            <person name="Lagendijk E.L."/>
            <person name="Lapidus A."/>
            <person name="Levasseur A."/>
            <person name="Lindquist E."/>
            <person name="Lipzen A."/>
            <person name="Logrieco A.F."/>
            <person name="MacCabe A."/>
            <person name="Maekelae M.R."/>
            <person name="Malavazi I."/>
            <person name="Melin P."/>
            <person name="Meyer V."/>
            <person name="Mielnichuk N."/>
            <person name="Miskei M."/>
            <person name="Molnar A.P."/>
            <person name="Mule G."/>
            <person name="Ngan C.Y."/>
            <person name="Orejas M."/>
            <person name="Orosz E."/>
            <person name="Ouedraogo J.P."/>
            <person name="Overkamp K.M."/>
            <person name="Park H.-S."/>
            <person name="Perrone G."/>
            <person name="Piumi F."/>
            <person name="Punt P.J."/>
            <person name="Ram A.F."/>
            <person name="Ramon A."/>
            <person name="Rauscher S."/>
            <person name="Record E."/>
            <person name="Riano-Pachon D.M."/>
            <person name="Robert V."/>
            <person name="Roehrig J."/>
            <person name="Ruller R."/>
            <person name="Salamov A."/>
            <person name="Salih N.S."/>
            <person name="Samson R.A."/>
            <person name="Sandor E."/>
            <person name="Sanguinetti M."/>
            <person name="Schuetze T."/>
            <person name="Sepcic K."/>
            <person name="Shelest E."/>
            <person name="Sherlock G."/>
            <person name="Sophianopoulou V."/>
            <person name="Squina F.M."/>
            <person name="Sun H."/>
            <person name="Susca A."/>
            <person name="Todd R.B."/>
            <person name="Tsang A."/>
            <person name="Unkles S.E."/>
            <person name="van de Wiele N."/>
            <person name="van Rossen-Uffink D."/>
            <person name="Oliveira J.V."/>
            <person name="Vesth T.C."/>
            <person name="Visser J."/>
            <person name="Yu J.-H."/>
            <person name="Zhou M."/>
            <person name="Andersen M.R."/>
            <person name="Archer D.B."/>
            <person name="Baker S.E."/>
            <person name="Benoit I."/>
            <person name="Brakhage A.A."/>
            <person name="Braus G.H."/>
            <person name="Fischer R."/>
            <person name="Frisvad J.C."/>
            <person name="Goldman G.H."/>
            <person name="Houbraken J."/>
            <person name="Oakley B."/>
            <person name="Pocsi I."/>
            <person name="Scazzocchio C."/>
            <person name="Seiboth B."/>
            <person name="vanKuyk P.A."/>
            <person name="Wortman J."/>
            <person name="Dyer P.S."/>
            <person name="Grigoriev I.V."/>
        </authorList>
    </citation>
    <scope>NUCLEOTIDE SEQUENCE [LARGE SCALE GENOMIC DNA]</scope>
    <source>
        <strain evidence="4">CBS 106.47</strain>
    </source>
</reference>
<dbReference type="VEuPathDB" id="FungiDB:ASPFODRAFT_33971"/>
<dbReference type="OrthoDB" id="3800738at2759"/>
<evidence type="ECO:0000259" key="2">
    <source>
        <dbReference type="SMART" id="SM00256"/>
    </source>
</evidence>
<keyword evidence="1" id="KW-0732">Signal</keyword>
<dbReference type="InterPro" id="IPR001810">
    <property type="entry name" value="F-box_dom"/>
</dbReference>
<gene>
    <name evidence="3" type="ORF">ASPFODRAFT_33971</name>
</gene>
<dbReference type="Pfam" id="PF12937">
    <property type="entry name" value="F-box-like"/>
    <property type="match status" value="1"/>
</dbReference>
<feature type="domain" description="F-box" evidence="2">
    <location>
        <begin position="47"/>
        <end position="87"/>
    </location>
</feature>
<feature type="chain" id="PRO_5013245625" description="F-box domain-containing protein" evidence="1">
    <location>
        <begin position="24"/>
        <end position="277"/>
    </location>
</feature>
<organism evidence="3 4">
    <name type="scientific">Aspergillus luchuensis (strain CBS 106.47)</name>
    <dbReference type="NCBI Taxonomy" id="1137211"/>
    <lineage>
        <taxon>Eukaryota</taxon>
        <taxon>Fungi</taxon>
        <taxon>Dikarya</taxon>
        <taxon>Ascomycota</taxon>
        <taxon>Pezizomycotina</taxon>
        <taxon>Eurotiomycetes</taxon>
        <taxon>Eurotiomycetidae</taxon>
        <taxon>Eurotiales</taxon>
        <taxon>Aspergillaceae</taxon>
        <taxon>Aspergillus</taxon>
        <taxon>Aspergillus subgen. Circumdati</taxon>
    </lineage>
</organism>
<dbReference type="SMART" id="SM00256">
    <property type="entry name" value="FBOX"/>
    <property type="match status" value="1"/>
</dbReference>
<feature type="signal peptide" evidence="1">
    <location>
        <begin position="1"/>
        <end position="23"/>
    </location>
</feature>
<dbReference type="InterPro" id="IPR036047">
    <property type="entry name" value="F-box-like_dom_sf"/>
</dbReference>
<sequence length="277" mass="32309">MTTYQLLLLLNLSIRIYIPQDMATTKESTSVTSQTENASMAAQKICIPELLEMILLQLDMRTLLVSAQRVCRAWHTLIKDSSSLQTLLFFKPATNAFPTEPRARDMVEDNPLLSYIWHEFWRKKVSNLYFPQLDPHREKVFLREEASWRQMLLRQPPVSLMGVFEYKKSYRAPRGSACWFKEEDKFTRLGYLYSEMSRLSLIPGRDLRSFYERDLIDLYEKRLGYMRARVTSCHLPSCAFVIYCHEILGVTGEPYGHGPLKSDLELWLGNELGVYVA</sequence>
<dbReference type="SUPFAM" id="SSF81383">
    <property type="entry name" value="F-box domain"/>
    <property type="match status" value="1"/>
</dbReference>
<accession>A0A1M3TE16</accession>
<name>A0A1M3TE16_ASPLC</name>
<protein>
    <recommendedName>
        <fullName evidence="2">F-box domain-containing protein</fullName>
    </recommendedName>
</protein>
<evidence type="ECO:0000313" key="3">
    <source>
        <dbReference type="EMBL" id="OJZ85005.1"/>
    </source>
</evidence>
<dbReference type="Proteomes" id="UP000184063">
    <property type="component" value="Unassembled WGS sequence"/>
</dbReference>
<dbReference type="AlphaFoldDB" id="A0A1M3TE16"/>
<evidence type="ECO:0000313" key="4">
    <source>
        <dbReference type="Proteomes" id="UP000184063"/>
    </source>
</evidence>
<proteinExistence type="predicted"/>